<feature type="compositionally biased region" description="Basic and acidic residues" evidence="2">
    <location>
        <begin position="340"/>
        <end position="353"/>
    </location>
</feature>
<keyword evidence="4" id="KW-1185">Reference proteome</keyword>
<accession>A0A834W618</accession>
<gene>
    <name evidence="3" type="ORF">G2W53_032136</name>
</gene>
<keyword evidence="1" id="KW-0175">Coiled coil</keyword>
<proteinExistence type="predicted"/>
<name>A0A834W618_9FABA</name>
<dbReference type="PANTHER" id="PTHR31071:SF14">
    <property type="entry name" value="BZIP DOMAIN-CONTAINING PROTEIN"/>
    <property type="match status" value="1"/>
</dbReference>
<dbReference type="Proteomes" id="UP000634136">
    <property type="component" value="Unassembled WGS sequence"/>
</dbReference>
<dbReference type="OrthoDB" id="1433810at2759"/>
<dbReference type="AlphaFoldDB" id="A0A834W618"/>
<protein>
    <submittedName>
        <fullName evidence="3">Myosin heavy chain, muscle</fullName>
    </submittedName>
</protein>
<organism evidence="3 4">
    <name type="scientific">Senna tora</name>
    <dbReference type="NCBI Taxonomy" id="362788"/>
    <lineage>
        <taxon>Eukaryota</taxon>
        <taxon>Viridiplantae</taxon>
        <taxon>Streptophyta</taxon>
        <taxon>Embryophyta</taxon>
        <taxon>Tracheophyta</taxon>
        <taxon>Spermatophyta</taxon>
        <taxon>Magnoliopsida</taxon>
        <taxon>eudicotyledons</taxon>
        <taxon>Gunneridae</taxon>
        <taxon>Pentapetalae</taxon>
        <taxon>rosids</taxon>
        <taxon>fabids</taxon>
        <taxon>Fabales</taxon>
        <taxon>Fabaceae</taxon>
        <taxon>Caesalpinioideae</taxon>
        <taxon>Cassia clade</taxon>
        <taxon>Senna</taxon>
    </lineage>
</organism>
<evidence type="ECO:0000313" key="3">
    <source>
        <dbReference type="EMBL" id="KAF7811160.1"/>
    </source>
</evidence>
<feature type="region of interest" description="Disordered" evidence="2">
    <location>
        <begin position="340"/>
        <end position="411"/>
    </location>
</feature>
<dbReference type="EMBL" id="JAAIUW010000010">
    <property type="protein sequence ID" value="KAF7811160.1"/>
    <property type="molecule type" value="Genomic_DNA"/>
</dbReference>
<dbReference type="PANTHER" id="PTHR31071">
    <property type="entry name" value="GB|AAF24581.1"/>
    <property type="match status" value="1"/>
</dbReference>
<sequence length="411" mass="47869">MNSSHRRRHRNYSPIAAVLRRQFWILGQKSSALTSPVNFRRGFPMKGLSARKLAAGLWKLRFMEVSGDASSELANENVSIILPTHKKARGKHERTIELPWRPLTILRSRSGVRCEEDATRWDNTAVSEASKENEERRVIGESIVSSLLVELLQAQRCINKLKAARKSSKKKIQQFVRMFEEEKRVWKHRESQKIQATLDGVKDKLGRERRSRERMELMNAKLVRELAETNRCAKGLMKSYEEEKRRRELMEQVCNELAKQIGEDKGRLEELETESMRIREEVEEERRMMQMAELWREERVQMKLVDARLALEEKSRGSDAEIDKIKDVLEDSYDFSIRKEDEDGLDKDKDKPSKLHQSSSSKAVNPHITRGMKGSIEWPRGIPKSNSKAMSLDDRVRSQKLQLQHILKPKA</sequence>
<dbReference type="InterPro" id="IPR043424">
    <property type="entry name" value="BLT-like"/>
</dbReference>
<reference evidence="3" key="1">
    <citation type="submission" date="2020-09" db="EMBL/GenBank/DDBJ databases">
        <title>Genome-Enabled Discovery of Anthraquinone Biosynthesis in Senna tora.</title>
        <authorList>
            <person name="Kang S.-H."/>
            <person name="Pandey R.P."/>
            <person name="Lee C.-M."/>
            <person name="Sim J.-S."/>
            <person name="Jeong J.-T."/>
            <person name="Choi B.-S."/>
            <person name="Jung M."/>
            <person name="Ginzburg D."/>
            <person name="Zhao K."/>
            <person name="Won S.Y."/>
            <person name="Oh T.-J."/>
            <person name="Yu Y."/>
            <person name="Kim N.-H."/>
            <person name="Lee O.R."/>
            <person name="Lee T.-H."/>
            <person name="Bashyal P."/>
            <person name="Kim T.-S."/>
            <person name="Lee W.-H."/>
            <person name="Kawkins C."/>
            <person name="Kim C.-K."/>
            <person name="Kim J.S."/>
            <person name="Ahn B.O."/>
            <person name="Rhee S.Y."/>
            <person name="Sohng J.K."/>
        </authorList>
    </citation>
    <scope>NUCLEOTIDE SEQUENCE</scope>
    <source>
        <tissue evidence="3">Leaf</tissue>
    </source>
</reference>
<evidence type="ECO:0000313" key="4">
    <source>
        <dbReference type="Proteomes" id="UP000634136"/>
    </source>
</evidence>
<evidence type="ECO:0000256" key="2">
    <source>
        <dbReference type="SAM" id="MobiDB-lite"/>
    </source>
</evidence>
<comment type="caution">
    <text evidence="3">The sequence shown here is derived from an EMBL/GenBank/DDBJ whole genome shotgun (WGS) entry which is preliminary data.</text>
</comment>
<evidence type="ECO:0000256" key="1">
    <source>
        <dbReference type="SAM" id="Coils"/>
    </source>
</evidence>
<feature type="coiled-coil region" evidence="1">
    <location>
        <begin position="223"/>
        <end position="288"/>
    </location>
</feature>